<dbReference type="EMBL" id="JADYXP020000003">
    <property type="protein sequence ID" value="KAL0127682.1"/>
    <property type="molecule type" value="Genomic_DNA"/>
</dbReference>
<accession>A0AAW2GKB7</accession>
<evidence type="ECO:0000313" key="2">
    <source>
        <dbReference type="Proteomes" id="UP001430953"/>
    </source>
</evidence>
<dbReference type="Proteomes" id="UP001430953">
    <property type="component" value="Unassembled WGS sequence"/>
</dbReference>
<evidence type="ECO:0000313" key="1">
    <source>
        <dbReference type="EMBL" id="KAL0127682.1"/>
    </source>
</evidence>
<gene>
    <name evidence="1" type="ORF">PUN28_003165</name>
</gene>
<proteinExistence type="predicted"/>
<reference evidence="1 2" key="1">
    <citation type="submission" date="2023-03" db="EMBL/GenBank/DDBJ databases">
        <title>High recombination rates correlate with genetic variation in Cardiocondyla obscurior ants.</title>
        <authorList>
            <person name="Errbii M."/>
        </authorList>
    </citation>
    <scope>NUCLEOTIDE SEQUENCE [LARGE SCALE GENOMIC DNA]</scope>
    <source>
        <strain evidence="1">Alpha-2009</strain>
        <tissue evidence="1">Whole body</tissue>
    </source>
</reference>
<comment type="caution">
    <text evidence="1">The sequence shown here is derived from an EMBL/GenBank/DDBJ whole genome shotgun (WGS) entry which is preliminary data.</text>
</comment>
<organism evidence="1 2">
    <name type="scientific">Cardiocondyla obscurior</name>
    <dbReference type="NCBI Taxonomy" id="286306"/>
    <lineage>
        <taxon>Eukaryota</taxon>
        <taxon>Metazoa</taxon>
        <taxon>Ecdysozoa</taxon>
        <taxon>Arthropoda</taxon>
        <taxon>Hexapoda</taxon>
        <taxon>Insecta</taxon>
        <taxon>Pterygota</taxon>
        <taxon>Neoptera</taxon>
        <taxon>Endopterygota</taxon>
        <taxon>Hymenoptera</taxon>
        <taxon>Apocrita</taxon>
        <taxon>Aculeata</taxon>
        <taxon>Formicoidea</taxon>
        <taxon>Formicidae</taxon>
        <taxon>Myrmicinae</taxon>
        <taxon>Cardiocondyla</taxon>
    </lineage>
</organism>
<dbReference type="AlphaFoldDB" id="A0AAW2GKB7"/>
<keyword evidence="2" id="KW-1185">Reference proteome</keyword>
<name>A0AAW2GKB7_9HYME</name>
<sequence>MHSRKRGRTRETGRQRNIYSAEFKLVVILSYVKRESHTSRAKKKNTVQFSERDSTKTLCPTERLSYQSEVEAPKRFSAQQ</sequence>
<protein>
    <submittedName>
        <fullName evidence="1">Uncharacterized protein</fullName>
    </submittedName>
</protein>